<keyword evidence="3 6" id="KW-0812">Transmembrane</keyword>
<sequence length="199" mass="22851">IMALLLSFFFTIDKDDLFKFSKSFLKGPYSWFFNDVYYFAKIFVNSFGVVLETQFIIALINTAITTTILACMKMPQLFSLALLIFFMSMIPVAGVIISAIPMMLIGYTVGGVKYIIYIIIMLCVVHALEAYVLNPKLMSSRTELPIFYTFVVLYVSEHLFGMWGLIVGIPVFTFLLDILGVKSDHIRRERLKKFREKVK</sequence>
<feature type="non-terminal residue" evidence="7">
    <location>
        <position position="1"/>
    </location>
</feature>
<dbReference type="PANTHER" id="PTHR21716:SF62">
    <property type="entry name" value="TRANSPORT PROTEIN YDBI-RELATED"/>
    <property type="match status" value="1"/>
</dbReference>
<proteinExistence type="inferred from homology"/>
<feature type="transmembrane region" description="Helical" evidence="6">
    <location>
        <begin position="140"/>
        <end position="156"/>
    </location>
</feature>
<protein>
    <submittedName>
        <fullName evidence="7">AI-2E family transporter</fullName>
    </submittedName>
</protein>
<dbReference type="GO" id="GO:0055085">
    <property type="term" value="P:transmembrane transport"/>
    <property type="evidence" value="ECO:0007669"/>
    <property type="project" value="TreeGrafter"/>
</dbReference>
<organism evidence="7 8">
    <name type="scientific">Ligilactobacillus salivarius</name>
    <dbReference type="NCBI Taxonomy" id="1624"/>
    <lineage>
        <taxon>Bacteria</taxon>
        <taxon>Bacillati</taxon>
        <taxon>Bacillota</taxon>
        <taxon>Bacilli</taxon>
        <taxon>Lactobacillales</taxon>
        <taxon>Lactobacillaceae</taxon>
        <taxon>Ligilactobacillus</taxon>
    </lineage>
</organism>
<feature type="transmembrane region" description="Helical" evidence="6">
    <location>
        <begin position="162"/>
        <end position="181"/>
    </location>
</feature>
<evidence type="ECO:0000256" key="4">
    <source>
        <dbReference type="ARBA" id="ARBA00022989"/>
    </source>
</evidence>
<comment type="subcellular location">
    <subcellularLocation>
        <location evidence="1">Membrane</location>
        <topology evidence="1">Multi-pass membrane protein</topology>
    </subcellularLocation>
</comment>
<evidence type="ECO:0000256" key="2">
    <source>
        <dbReference type="ARBA" id="ARBA00009773"/>
    </source>
</evidence>
<dbReference type="InterPro" id="IPR002549">
    <property type="entry name" value="AI-2E-like"/>
</dbReference>
<comment type="similarity">
    <text evidence="2">Belongs to the autoinducer-2 exporter (AI-2E) (TC 2.A.86) family.</text>
</comment>
<feature type="transmembrane region" description="Helical" evidence="6">
    <location>
        <begin position="114"/>
        <end position="133"/>
    </location>
</feature>
<evidence type="ECO:0000256" key="6">
    <source>
        <dbReference type="SAM" id="Phobius"/>
    </source>
</evidence>
<accession>A0A6A8LN27</accession>
<gene>
    <name evidence="7" type="ORF">GKC34_02225</name>
</gene>
<evidence type="ECO:0000313" key="8">
    <source>
        <dbReference type="Proteomes" id="UP000437575"/>
    </source>
</evidence>
<name>A0A6A8LN27_9LACO</name>
<evidence type="ECO:0000256" key="3">
    <source>
        <dbReference type="ARBA" id="ARBA00022692"/>
    </source>
</evidence>
<evidence type="ECO:0000313" key="7">
    <source>
        <dbReference type="EMBL" id="MSE04691.1"/>
    </source>
</evidence>
<comment type="caution">
    <text evidence="7">The sequence shown here is derived from an EMBL/GenBank/DDBJ whole genome shotgun (WGS) entry which is preliminary data.</text>
</comment>
<dbReference type="EMBL" id="WKKZ01000038">
    <property type="protein sequence ID" value="MSE04691.1"/>
    <property type="molecule type" value="Genomic_DNA"/>
</dbReference>
<feature type="transmembrane region" description="Helical" evidence="6">
    <location>
        <begin position="38"/>
        <end position="60"/>
    </location>
</feature>
<reference evidence="7 8" key="1">
    <citation type="submission" date="2019-11" db="EMBL/GenBank/DDBJ databases">
        <title>Draft Genome Sequence of Plant Growth-Promoting Rhizosphere-Associated Bacteria.</title>
        <authorList>
            <person name="Vasilyev I.Y."/>
            <person name="Radchenko V."/>
            <person name="Ilnitskaya E.V."/>
        </authorList>
    </citation>
    <scope>NUCLEOTIDE SEQUENCE [LARGE SCALE GENOMIC DNA]</scope>
    <source>
        <strain evidence="7 8">VRA_1sq_f</strain>
    </source>
</reference>
<feature type="transmembrane region" description="Helical" evidence="6">
    <location>
        <begin position="80"/>
        <end position="108"/>
    </location>
</feature>
<dbReference type="AlphaFoldDB" id="A0A6A8LN27"/>
<evidence type="ECO:0000256" key="5">
    <source>
        <dbReference type="ARBA" id="ARBA00023136"/>
    </source>
</evidence>
<dbReference type="PANTHER" id="PTHR21716">
    <property type="entry name" value="TRANSMEMBRANE PROTEIN"/>
    <property type="match status" value="1"/>
</dbReference>
<keyword evidence="4 6" id="KW-1133">Transmembrane helix</keyword>
<dbReference type="GO" id="GO:0016020">
    <property type="term" value="C:membrane"/>
    <property type="evidence" value="ECO:0007669"/>
    <property type="project" value="UniProtKB-SubCell"/>
</dbReference>
<dbReference type="Pfam" id="PF01594">
    <property type="entry name" value="AI-2E_transport"/>
    <property type="match status" value="1"/>
</dbReference>
<evidence type="ECO:0000256" key="1">
    <source>
        <dbReference type="ARBA" id="ARBA00004141"/>
    </source>
</evidence>
<dbReference type="Proteomes" id="UP000437575">
    <property type="component" value="Unassembled WGS sequence"/>
</dbReference>
<keyword evidence="5 6" id="KW-0472">Membrane</keyword>